<evidence type="ECO:0000256" key="3">
    <source>
        <dbReference type="ARBA" id="ARBA00022540"/>
    </source>
</evidence>
<evidence type="ECO:0000256" key="8">
    <source>
        <dbReference type="RuleBase" id="RU000644"/>
    </source>
</evidence>
<name>A0A1V5SFH4_9BACT</name>
<sequence length="601" mass="65459">MPQEEKNQTVLLPEVVSIKMLATQLGVAPVEIIKKLMESGILVNINESVDFDTAAIIASEFQFDAIKSDEEESRTEEKDDKSKIKKKVRPPVVTIMGHVDHGKTKLLDAIRETNIIGTESGGITQHIGAYQTKVKFEEENGKKSQRAITFLDTPGHEAFSQMRAQGANITDIVIIVVAADEGVKPQTLEAISHAKAAKVPIIVAINKIDKPDSDIDRVKRQLTEHMLVPEEWGGKTPMIGVSAKTKEGIDKLLELIVLTADVEELEARSDGNAKAVVVESKIQSGKGAVATSIIQEGILKPGDVIIYDDDFAKVRFLEDWKGQRIKQALPSDPVMIAGFKKIPKTGGIIFALKDEKTAKARLEERRKKDTVKGIGAVRSLADVSKSTKEGEKITELKIILRADVKGSLDAITDALEKFSQSDIKVTAVSSALGAITESDINLAIASGAIVVAFRVPIPANVLKLSEANDIKISRYEIIYELIDDISAALEGLLEPEIIETTIGKLEVIKVFFKSKGKTIVGGKVIEGKITPGTKVLVYRGEEKIGELKTELVQIGGERVNVVEKGNECGVSCLGELKLKAKDILEFVLVEEKIRSIKKITQ</sequence>
<dbReference type="Pfam" id="PF00009">
    <property type="entry name" value="GTP_EFTU"/>
    <property type="match status" value="1"/>
</dbReference>
<evidence type="ECO:0000313" key="10">
    <source>
        <dbReference type="EMBL" id="OQA53290.1"/>
    </source>
</evidence>
<comment type="caution">
    <text evidence="10">The sequence shown here is derived from an EMBL/GenBank/DDBJ whole genome shotgun (WGS) entry which is preliminary data.</text>
</comment>
<evidence type="ECO:0000256" key="6">
    <source>
        <dbReference type="ARBA" id="ARBA00023134"/>
    </source>
</evidence>
<dbReference type="GO" id="GO:0005737">
    <property type="term" value="C:cytoplasm"/>
    <property type="evidence" value="ECO:0007669"/>
    <property type="project" value="UniProtKB-SubCell"/>
</dbReference>
<evidence type="ECO:0000259" key="9">
    <source>
        <dbReference type="PROSITE" id="PS51722"/>
    </source>
</evidence>
<protein>
    <recommendedName>
        <fullName evidence="2 7">Translation initiation factor IF-2</fullName>
    </recommendedName>
</protein>
<dbReference type="SUPFAM" id="SSF52156">
    <property type="entry name" value="Initiation factor IF2/eIF5b, domain 3"/>
    <property type="match status" value="1"/>
</dbReference>
<dbReference type="SUPFAM" id="SSF50447">
    <property type="entry name" value="Translation proteins"/>
    <property type="match status" value="2"/>
</dbReference>
<feature type="domain" description="Tr-type G" evidence="9">
    <location>
        <begin position="88"/>
        <end position="266"/>
    </location>
</feature>
<comment type="caution">
    <text evidence="7">Lacks conserved residue(s) required for the propagation of feature annotation.</text>
</comment>
<dbReference type="PROSITE" id="PS51722">
    <property type="entry name" value="G_TR_2"/>
    <property type="match status" value="1"/>
</dbReference>
<feature type="binding site" evidence="7">
    <location>
        <begin position="206"/>
        <end position="209"/>
    </location>
    <ligand>
        <name>GTP</name>
        <dbReference type="ChEBI" id="CHEBI:37565"/>
    </ligand>
</feature>
<dbReference type="NCBIfam" id="TIGR00231">
    <property type="entry name" value="small_GTP"/>
    <property type="match status" value="1"/>
</dbReference>
<gene>
    <name evidence="7 10" type="primary">infB</name>
    <name evidence="10" type="ORF">BWY43_00061</name>
</gene>
<dbReference type="InterPro" id="IPR015760">
    <property type="entry name" value="TIF_IF2"/>
</dbReference>
<evidence type="ECO:0000256" key="4">
    <source>
        <dbReference type="ARBA" id="ARBA00022741"/>
    </source>
</evidence>
<keyword evidence="5 7" id="KW-0648">Protein biosynthesis</keyword>
<dbReference type="FunFam" id="3.40.50.300:FF:000019">
    <property type="entry name" value="Translation initiation factor IF-2"/>
    <property type="match status" value="1"/>
</dbReference>
<dbReference type="GO" id="GO:0003924">
    <property type="term" value="F:GTPase activity"/>
    <property type="evidence" value="ECO:0007669"/>
    <property type="project" value="UniProtKB-UniRule"/>
</dbReference>
<comment type="similarity">
    <text evidence="1 7 8">Belongs to the TRAFAC class translation factor GTPase superfamily. Classic translation factor GTPase family. IF-2 subfamily.</text>
</comment>
<dbReference type="PANTHER" id="PTHR43381:SF4">
    <property type="entry name" value="EUKARYOTIC TRANSLATION INITIATION FACTOR 5B"/>
    <property type="match status" value="1"/>
</dbReference>
<dbReference type="GO" id="GO:0005525">
    <property type="term" value="F:GTP binding"/>
    <property type="evidence" value="ECO:0007669"/>
    <property type="project" value="UniProtKB-KW"/>
</dbReference>
<dbReference type="HAMAP" id="MF_00100_B">
    <property type="entry name" value="IF_2_B"/>
    <property type="match status" value="1"/>
</dbReference>
<feature type="binding site" evidence="7">
    <location>
        <begin position="152"/>
        <end position="156"/>
    </location>
    <ligand>
        <name>GTP</name>
        <dbReference type="ChEBI" id="CHEBI:37565"/>
    </ligand>
</feature>
<dbReference type="InterPro" id="IPR005225">
    <property type="entry name" value="Small_GTP-bd"/>
</dbReference>
<dbReference type="InterPro" id="IPR000178">
    <property type="entry name" value="TF_IF2_bacterial-like"/>
</dbReference>
<dbReference type="Gene3D" id="2.40.30.10">
    <property type="entry name" value="Translation factors"/>
    <property type="match status" value="2"/>
</dbReference>
<dbReference type="InterPro" id="IPR053905">
    <property type="entry name" value="EF-G-like_DII"/>
</dbReference>
<evidence type="ECO:0000256" key="7">
    <source>
        <dbReference type="HAMAP-Rule" id="MF_00100"/>
    </source>
</evidence>
<dbReference type="EMBL" id="MWBO01000006">
    <property type="protein sequence ID" value="OQA53290.1"/>
    <property type="molecule type" value="Genomic_DNA"/>
</dbReference>
<dbReference type="InterPro" id="IPR006847">
    <property type="entry name" value="IF2_N"/>
</dbReference>
<dbReference type="Pfam" id="PF11987">
    <property type="entry name" value="IF-2"/>
    <property type="match status" value="1"/>
</dbReference>
<dbReference type="InterPro" id="IPR027417">
    <property type="entry name" value="P-loop_NTPase"/>
</dbReference>
<dbReference type="PRINTS" id="PR00315">
    <property type="entry name" value="ELONGATNFCT"/>
</dbReference>
<proteinExistence type="inferred from homology"/>
<comment type="function">
    <text evidence="7 8">One of the essential components for the initiation of protein synthesis. Protects formylmethionyl-tRNA from spontaneous hydrolysis and promotes its binding to the 30S ribosomal subunits. Also involved in the hydrolysis of GTP during the formation of the 70S ribosomal complex.</text>
</comment>
<dbReference type="Pfam" id="PF22042">
    <property type="entry name" value="EF-G_D2"/>
    <property type="match status" value="1"/>
</dbReference>
<dbReference type="PANTHER" id="PTHR43381">
    <property type="entry name" value="TRANSLATION INITIATION FACTOR IF-2-RELATED"/>
    <property type="match status" value="1"/>
</dbReference>
<dbReference type="GO" id="GO:0003743">
    <property type="term" value="F:translation initiation factor activity"/>
    <property type="evidence" value="ECO:0007669"/>
    <property type="project" value="UniProtKB-UniRule"/>
</dbReference>
<keyword evidence="4 7" id="KW-0547">Nucleotide-binding</keyword>
<dbReference type="AlphaFoldDB" id="A0A1V5SFH4"/>
<dbReference type="SUPFAM" id="SSF52540">
    <property type="entry name" value="P-loop containing nucleoside triphosphate hydrolases"/>
    <property type="match status" value="1"/>
</dbReference>
<organism evidence="10">
    <name type="scientific">candidate division WS2 bacterium ADurb.Bin280</name>
    <dbReference type="NCBI Taxonomy" id="1852829"/>
    <lineage>
        <taxon>Bacteria</taxon>
        <taxon>candidate division WS2</taxon>
    </lineage>
</organism>
<dbReference type="FunFam" id="3.40.50.10050:FF:000001">
    <property type="entry name" value="Translation initiation factor IF-2"/>
    <property type="match status" value="1"/>
</dbReference>
<dbReference type="CDD" id="cd01887">
    <property type="entry name" value="IF2_eIF5B"/>
    <property type="match status" value="1"/>
</dbReference>
<keyword evidence="6 7" id="KW-0342">GTP-binding</keyword>
<evidence type="ECO:0000256" key="1">
    <source>
        <dbReference type="ARBA" id="ARBA00007733"/>
    </source>
</evidence>
<reference evidence="10" key="1">
    <citation type="submission" date="2017-02" db="EMBL/GenBank/DDBJ databases">
        <title>Delving into the versatile metabolic prowess of the omnipresent phylum Bacteroidetes.</title>
        <authorList>
            <person name="Nobu M.K."/>
            <person name="Mei R."/>
            <person name="Narihiro T."/>
            <person name="Kuroda K."/>
            <person name="Liu W.-T."/>
        </authorList>
    </citation>
    <scope>NUCLEOTIDE SEQUENCE</scope>
    <source>
        <strain evidence="10">ADurb.Bin280</strain>
    </source>
</reference>
<dbReference type="InterPro" id="IPR036925">
    <property type="entry name" value="TIF_IF2_dom3_sf"/>
</dbReference>
<dbReference type="Pfam" id="PF04760">
    <property type="entry name" value="IF2_N"/>
    <property type="match status" value="1"/>
</dbReference>
<dbReference type="InterPro" id="IPR023115">
    <property type="entry name" value="TIF_IF2_dom3"/>
</dbReference>
<comment type="subcellular location">
    <subcellularLocation>
        <location evidence="7">Cytoplasm</location>
    </subcellularLocation>
</comment>
<dbReference type="Gene3D" id="3.40.50.300">
    <property type="entry name" value="P-loop containing nucleotide triphosphate hydrolases"/>
    <property type="match status" value="1"/>
</dbReference>
<keyword evidence="3 7" id="KW-0396">Initiation factor</keyword>
<feature type="binding site" evidence="7">
    <location>
        <begin position="97"/>
        <end position="104"/>
    </location>
    <ligand>
        <name>GTP</name>
        <dbReference type="ChEBI" id="CHEBI:37565"/>
    </ligand>
</feature>
<dbReference type="Proteomes" id="UP000485367">
    <property type="component" value="Unassembled WGS sequence"/>
</dbReference>
<dbReference type="InterPro" id="IPR000795">
    <property type="entry name" value="T_Tr_GTP-bd_dom"/>
</dbReference>
<dbReference type="InterPro" id="IPR009000">
    <property type="entry name" value="Transl_B-barrel_sf"/>
</dbReference>
<keyword evidence="7" id="KW-0963">Cytoplasm</keyword>
<dbReference type="Gene3D" id="3.40.50.10050">
    <property type="entry name" value="Translation initiation factor IF- 2, domain 3"/>
    <property type="match status" value="1"/>
</dbReference>
<dbReference type="NCBIfam" id="TIGR00487">
    <property type="entry name" value="IF-2"/>
    <property type="match status" value="1"/>
</dbReference>
<accession>A0A1V5SFH4</accession>
<evidence type="ECO:0000256" key="5">
    <source>
        <dbReference type="ARBA" id="ARBA00022917"/>
    </source>
</evidence>
<evidence type="ECO:0000256" key="2">
    <source>
        <dbReference type="ARBA" id="ARBA00020675"/>
    </source>
</evidence>